<feature type="compositionally biased region" description="Basic and acidic residues" evidence="5">
    <location>
        <begin position="240"/>
        <end position="249"/>
    </location>
</feature>
<dbReference type="CDD" id="cd00200">
    <property type="entry name" value="WD40"/>
    <property type="match status" value="1"/>
</dbReference>
<name>A0ABP1QQL4_9HEXA</name>
<dbReference type="Proteomes" id="UP001642540">
    <property type="component" value="Unassembled WGS sequence"/>
</dbReference>
<dbReference type="PANTHER" id="PTHR19858">
    <property type="entry name" value="WD40 REPEAT PROTEIN"/>
    <property type="match status" value="1"/>
</dbReference>
<dbReference type="PROSITE" id="PS50294">
    <property type="entry name" value="WD_REPEATS_REGION"/>
    <property type="match status" value="2"/>
</dbReference>
<organism evidence="7 8">
    <name type="scientific">Orchesella dallaii</name>
    <dbReference type="NCBI Taxonomy" id="48710"/>
    <lineage>
        <taxon>Eukaryota</taxon>
        <taxon>Metazoa</taxon>
        <taxon>Ecdysozoa</taxon>
        <taxon>Arthropoda</taxon>
        <taxon>Hexapoda</taxon>
        <taxon>Collembola</taxon>
        <taxon>Entomobryomorpha</taxon>
        <taxon>Entomobryoidea</taxon>
        <taxon>Orchesellidae</taxon>
        <taxon>Orchesellinae</taxon>
        <taxon>Orchesella</taxon>
    </lineage>
</organism>
<dbReference type="Pfam" id="PF04003">
    <property type="entry name" value="Utp12"/>
    <property type="match status" value="1"/>
</dbReference>
<proteinExistence type="inferred from homology"/>
<evidence type="ECO:0000259" key="6">
    <source>
        <dbReference type="Pfam" id="PF04003"/>
    </source>
</evidence>
<evidence type="ECO:0000313" key="8">
    <source>
        <dbReference type="Proteomes" id="UP001642540"/>
    </source>
</evidence>
<protein>
    <recommendedName>
        <fullName evidence="6">Small-subunit processome Utp12 domain-containing protein</fullName>
    </recommendedName>
</protein>
<evidence type="ECO:0000256" key="4">
    <source>
        <dbReference type="PROSITE-ProRule" id="PRU00221"/>
    </source>
</evidence>
<dbReference type="InterPro" id="IPR007148">
    <property type="entry name" value="SSU_processome_Utp12"/>
</dbReference>
<dbReference type="SMART" id="SM00320">
    <property type="entry name" value="WD40"/>
    <property type="match status" value="9"/>
</dbReference>
<dbReference type="InterPro" id="IPR001680">
    <property type="entry name" value="WD40_rpt"/>
</dbReference>
<dbReference type="Gene3D" id="2.130.10.10">
    <property type="entry name" value="YVTN repeat-like/Quinoprotein amine dehydrogenase"/>
    <property type="match status" value="3"/>
</dbReference>
<evidence type="ECO:0000256" key="1">
    <source>
        <dbReference type="ARBA" id="ARBA00010226"/>
    </source>
</evidence>
<evidence type="ECO:0000256" key="5">
    <source>
        <dbReference type="SAM" id="MobiDB-lite"/>
    </source>
</evidence>
<dbReference type="PROSITE" id="PS00678">
    <property type="entry name" value="WD_REPEATS_1"/>
    <property type="match status" value="1"/>
</dbReference>
<dbReference type="SUPFAM" id="SSF50969">
    <property type="entry name" value="YVTN repeat-like/Quinoprotein amine dehydrogenase"/>
    <property type="match status" value="1"/>
</dbReference>
<feature type="region of interest" description="Disordered" evidence="5">
    <location>
        <begin position="240"/>
        <end position="276"/>
    </location>
</feature>
<feature type="repeat" description="WD" evidence="4">
    <location>
        <begin position="426"/>
        <end position="467"/>
    </location>
</feature>
<dbReference type="InterPro" id="IPR027145">
    <property type="entry name" value="PWP2"/>
</dbReference>
<dbReference type="SUPFAM" id="SSF50978">
    <property type="entry name" value="WD40 repeat-like"/>
    <property type="match status" value="1"/>
</dbReference>
<dbReference type="InterPro" id="IPR011044">
    <property type="entry name" value="Quino_amine_DH_bsu"/>
</dbReference>
<gene>
    <name evidence="7" type="ORF">ODALV1_LOCUS12863</name>
</gene>
<reference evidence="7 8" key="1">
    <citation type="submission" date="2024-08" db="EMBL/GenBank/DDBJ databases">
        <authorList>
            <person name="Cucini C."/>
            <person name="Frati F."/>
        </authorList>
    </citation>
    <scope>NUCLEOTIDE SEQUENCE [LARGE SCALE GENOMIC DNA]</scope>
</reference>
<comment type="similarity">
    <text evidence="1">Belongs to the WD repeat PWP2 family.</text>
</comment>
<dbReference type="PROSITE" id="PS50082">
    <property type="entry name" value="WD_REPEATS_2"/>
    <property type="match status" value="2"/>
</dbReference>
<evidence type="ECO:0000256" key="2">
    <source>
        <dbReference type="ARBA" id="ARBA00022574"/>
    </source>
</evidence>
<comment type="caution">
    <text evidence="7">The sequence shown here is derived from an EMBL/GenBank/DDBJ whole genome shotgun (WGS) entry which is preliminary data.</text>
</comment>
<dbReference type="InterPro" id="IPR015943">
    <property type="entry name" value="WD40/YVTN_repeat-like_dom_sf"/>
</dbReference>
<keyword evidence="8" id="KW-1185">Reference proteome</keyword>
<accession>A0ABP1QQL4</accession>
<dbReference type="Pfam" id="PF00400">
    <property type="entry name" value="WD40"/>
    <property type="match status" value="4"/>
</dbReference>
<feature type="repeat" description="WD" evidence="4">
    <location>
        <begin position="384"/>
        <end position="425"/>
    </location>
</feature>
<sequence>MSISQFKLTNVLGTVYNQGNLMYTSDGRTLIAPVGNKIGIYDLKHSKTRTLCFDSSHNYKSLGLSPNGRILVAVNEIGLTHCISLATNSLLHSMKLSVGDGSSVLKFSPDGNYLAIGGPKMVKVFRAPSDASVGVAPMDLERVFPNVPGNVTTIDWSWDSVLLVVTSSDSPMVSVFSMFKFANFRNSCFTGHKLGVVGVFFEDMEYNIISVCKGGIMTRWICSDEPEEWERETESIRLNQEKTEWVSKDEESESGSRKKSKRKKNNVPNVEEEDTTKQLSRFNAFPIDWRQLESQKDTKRSGNIRVKCLDLNRRRSLAVLGLEGGVLTLLELPSGTLIQEINIMQQEITTLSFSPEGDWIAMGSSVGGLLVVWEWTSESFVLKQQGHMDNIQCLDFSPDGRWIVTGAHDGKVKLWETQNGFASHTFSEHTSTVTGVVFMQRGKALVSSSLDGTVRAFDIMRYRNFRTFLASRPAQFSGVSVDSSGSYVASGSIDDFKIFVWHVQSGRFLMEISGHSGPIADIRFNPQRGSSMLASISWDKTLHIVDCLESDSTPQVIPLEAEATALAFRPDGKEIVVATLNGSISFINPDELQVTGTVNGRFHMASSQGKGGGRSVDKSFEDTAFQTLSYSADGNLVLAGGKSPYLCIYDSEFQVIVHKQEITQNRSLNRQPGGWTVKQQTEFGVIDMIQSRNDNEKLPGTKRRIPKSDAVSHPDIIQAYATKFSPGGRMWAAATTEGVQLYTTDSTASFFNPIDGTRKITPQAISEDLSNQHYDAALFMALKLNIPATTTMVLEKIPVSFHSAVVMSMTTPLVKLCLQHLASLLNESSHVMFHMLLTRELLRVHMKSLEGDKEFMRPIISNVQKAANTRLKESGETIEGNKYQMEVHLMLQKRLKLAGSGEQRKLKTNAVEQNDDGRKRNESNDSNDENAEIKVEEDSISNCSVEDEENEVELVADLNKSDKVEVKEGSFKEYL</sequence>
<evidence type="ECO:0000313" key="7">
    <source>
        <dbReference type="EMBL" id="CAL8108072.1"/>
    </source>
</evidence>
<dbReference type="PANTHER" id="PTHR19858:SF0">
    <property type="entry name" value="PERIODIC TRYPTOPHAN PROTEIN 2 HOMOLOG"/>
    <property type="match status" value="1"/>
</dbReference>
<dbReference type="EMBL" id="CAXLJM020000039">
    <property type="protein sequence ID" value="CAL8108072.1"/>
    <property type="molecule type" value="Genomic_DNA"/>
</dbReference>
<evidence type="ECO:0000256" key="3">
    <source>
        <dbReference type="ARBA" id="ARBA00022737"/>
    </source>
</evidence>
<dbReference type="InterPro" id="IPR036322">
    <property type="entry name" value="WD40_repeat_dom_sf"/>
</dbReference>
<feature type="domain" description="Small-subunit processome Utp12" evidence="6">
    <location>
        <begin position="792"/>
        <end position="887"/>
    </location>
</feature>
<keyword evidence="3" id="KW-0677">Repeat</keyword>
<dbReference type="SUPFAM" id="SSF82171">
    <property type="entry name" value="DPP6 N-terminal domain-like"/>
    <property type="match status" value="1"/>
</dbReference>
<dbReference type="InterPro" id="IPR019775">
    <property type="entry name" value="WD40_repeat_CS"/>
</dbReference>
<feature type="region of interest" description="Disordered" evidence="5">
    <location>
        <begin position="902"/>
        <end position="949"/>
    </location>
</feature>
<keyword evidence="2 4" id="KW-0853">WD repeat</keyword>